<evidence type="ECO:0000256" key="1">
    <source>
        <dbReference type="SAM" id="MobiDB-lite"/>
    </source>
</evidence>
<dbReference type="RefSeq" id="WP_182042661.1">
    <property type="nucleotide sequence ID" value="NZ_JACDZE010000001.1"/>
</dbReference>
<keyword evidence="2" id="KW-0732">Signal</keyword>
<accession>A0A838ZQ25</accession>
<reference evidence="4 5" key="1">
    <citation type="submission" date="2020-07" db="EMBL/GenBank/DDBJ databases">
        <title>Moheibacter lacus sp. nov., a member of the family Flavobacteriaceae isolated from freshwater lake sediment.</title>
        <authorList>
            <person name="Liu Y."/>
        </authorList>
    </citation>
    <scope>NUCLEOTIDE SEQUENCE [LARGE SCALE GENOMIC DNA]</scope>
    <source>
        <strain evidence="4 5">BDHS18</strain>
    </source>
</reference>
<feature type="signal peptide" evidence="2">
    <location>
        <begin position="1"/>
        <end position="21"/>
    </location>
</feature>
<evidence type="ECO:0000313" key="5">
    <source>
        <dbReference type="Proteomes" id="UP000552241"/>
    </source>
</evidence>
<gene>
    <name evidence="4" type="ORF">HU137_04845</name>
</gene>
<feature type="region of interest" description="Disordered" evidence="1">
    <location>
        <begin position="106"/>
        <end position="125"/>
    </location>
</feature>
<dbReference type="Proteomes" id="UP000552241">
    <property type="component" value="Unassembled WGS sequence"/>
</dbReference>
<evidence type="ECO:0000313" key="4">
    <source>
        <dbReference type="EMBL" id="MBA5629095.1"/>
    </source>
</evidence>
<dbReference type="EMBL" id="JACDZE010000001">
    <property type="protein sequence ID" value="MBA5629095.1"/>
    <property type="molecule type" value="Genomic_DNA"/>
</dbReference>
<organism evidence="4 5">
    <name type="scientific">Moheibacter lacus</name>
    <dbReference type="NCBI Taxonomy" id="2745851"/>
    <lineage>
        <taxon>Bacteria</taxon>
        <taxon>Pseudomonadati</taxon>
        <taxon>Bacteroidota</taxon>
        <taxon>Flavobacteriia</taxon>
        <taxon>Flavobacteriales</taxon>
        <taxon>Weeksellaceae</taxon>
        <taxon>Moheibacter</taxon>
    </lineage>
</organism>
<dbReference type="InterPro" id="IPR025381">
    <property type="entry name" value="DUF4296"/>
</dbReference>
<dbReference type="AlphaFoldDB" id="A0A838ZQ25"/>
<keyword evidence="5" id="KW-1185">Reference proteome</keyword>
<evidence type="ECO:0000256" key="2">
    <source>
        <dbReference type="SAM" id="SignalP"/>
    </source>
</evidence>
<feature type="chain" id="PRO_5032759503" evidence="2">
    <location>
        <begin position="22"/>
        <end position="125"/>
    </location>
</feature>
<evidence type="ECO:0000259" key="3">
    <source>
        <dbReference type="Pfam" id="PF14129"/>
    </source>
</evidence>
<name>A0A838ZQ25_9FLAO</name>
<protein>
    <submittedName>
        <fullName evidence="4">DUF4296 domain-containing protein</fullName>
    </submittedName>
</protein>
<proteinExistence type="predicted"/>
<feature type="domain" description="DUF4296" evidence="3">
    <location>
        <begin position="24"/>
        <end position="105"/>
    </location>
</feature>
<sequence>MKNFFAIILILSALFSCTSNVEKPKNLLDEDKMTAILVDLYFHQQGTYLTEINQKKSNFSQVSAQILYNHHTPAEDFRESYRYYYLHPEKYNEILLGVRDRLEEKLPEKERDKRMEDRKKEENKN</sequence>
<comment type="caution">
    <text evidence="4">The sequence shown here is derived from an EMBL/GenBank/DDBJ whole genome shotgun (WGS) entry which is preliminary data.</text>
</comment>
<dbReference type="Pfam" id="PF14129">
    <property type="entry name" value="DUF4296"/>
    <property type="match status" value="1"/>
</dbReference>
<dbReference type="PROSITE" id="PS51257">
    <property type="entry name" value="PROKAR_LIPOPROTEIN"/>
    <property type="match status" value="1"/>
</dbReference>